<evidence type="ECO:0000256" key="5">
    <source>
        <dbReference type="SAM" id="MobiDB-lite"/>
    </source>
</evidence>
<dbReference type="PRINTS" id="PR00035">
    <property type="entry name" value="HTHGNTR"/>
</dbReference>
<dbReference type="GO" id="GO:0003700">
    <property type="term" value="F:DNA-binding transcription factor activity"/>
    <property type="evidence" value="ECO:0007669"/>
    <property type="project" value="InterPro"/>
</dbReference>
<dbReference type="CDD" id="cd07377">
    <property type="entry name" value="WHTH_GntR"/>
    <property type="match status" value="1"/>
</dbReference>
<evidence type="ECO:0000313" key="7">
    <source>
        <dbReference type="EMBL" id="QKZ20537.1"/>
    </source>
</evidence>
<evidence type="ECO:0000256" key="2">
    <source>
        <dbReference type="ARBA" id="ARBA00023015"/>
    </source>
</evidence>
<protein>
    <submittedName>
        <fullName evidence="7">Winged helix-turn-helix transcriptional regulator</fullName>
    </submittedName>
</protein>
<reference evidence="7 8" key="1">
    <citation type="submission" date="2020-06" db="EMBL/GenBank/DDBJ databases">
        <title>Genome mining for natural products.</title>
        <authorList>
            <person name="Zhang B."/>
            <person name="Shi J."/>
            <person name="Ge H."/>
        </authorList>
    </citation>
    <scope>NUCLEOTIDE SEQUENCE [LARGE SCALE GENOMIC DNA]</scope>
    <source>
        <strain evidence="7 8">NA02069</strain>
    </source>
</reference>
<dbReference type="Pfam" id="PF00392">
    <property type="entry name" value="GntR"/>
    <property type="match status" value="1"/>
</dbReference>
<dbReference type="InterPro" id="IPR000524">
    <property type="entry name" value="Tscrpt_reg_HTH_GntR"/>
</dbReference>
<feature type="region of interest" description="Disordered" evidence="5">
    <location>
        <begin position="68"/>
        <end position="94"/>
    </location>
</feature>
<evidence type="ECO:0000256" key="3">
    <source>
        <dbReference type="ARBA" id="ARBA00023125"/>
    </source>
</evidence>
<accession>A0A7H8TAU2</accession>
<dbReference type="PANTHER" id="PTHR46577">
    <property type="entry name" value="HTH-TYPE TRANSCRIPTIONAL REGULATORY PROTEIN GABR"/>
    <property type="match status" value="1"/>
</dbReference>
<dbReference type="InterPro" id="IPR036390">
    <property type="entry name" value="WH_DNA-bd_sf"/>
</dbReference>
<dbReference type="RefSeq" id="WP_176576518.1">
    <property type="nucleotide sequence ID" value="NZ_CBDRGH010000044.1"/>
</dbReference>
<dbReference type="InterPro" id="IPR051446">
    <property type="entry name" value="HTH_trans_reg/aminotransferase"/>
</dbReference>
<dbReference type="SMART" id="SM00345">
    <property type="entry name" value="HTH_GNTR"/>
    <property type="match status" value="1"/>
</dbReference>
<dbReference type="Proteomes" id="UP000509418">
    <property type="component" value="Chromosome"/>
</dbReference>
<dbReference type="GO" id="GO:0003677">
    <property type="term" value="F:DNA binding"/>
    <property type="evidence" value="ECO:0007669"/>
    <property type="project" value="UniProtKB-KW"/>
</dbReference>
<evidence type="ECO:0000313" key="8">
    <source>
        <dbReference type="Proteomes" id="UP000509418"/>
    </source>
</evidence>
<keyword evidence="2" id="KW-0805">Transcription regulation</keyword>
<keyword evidence="8" id="KW-1185">Reference proteome</keyword>
<dbReference type="SUPFAM" id="SSF46785">
    <property type="entry name" value="Winged helix' DNA-binding domain"/>
    <property type="match status" value="1"/>
</dbReference>
<dbReference type="InterPro" id="IPR036388">
    <property type="entry name" value="WH-like_DNA-bd_sf"/>
</dbReference>
<dbReference type="Gene3D" id="1.10.10.10">
    <property type="entry name" value="Winged helix-like DNA-binding domain superfamily/Winged helix DNA-binding domain"/>
    <property type="match status" value="1"/>
</dbReference>
<dbReference type="EMBL" id="CP056041">
    <property type="protein sequence ID" value="QKZ20537.1"/>
    <property type="molecule type" value="Genomic_DNA"/>
</dbReference>
<feature type="domain" description="HTH gntR-type" evidence="6">
    <location>
        <begin position="11"/>
        <end position="79"/>
    </location>
</feature>
<evidence type="ECO:0000256" key="4">
    <source>
        <dbReference type="ARBA" id="ARBA00023163"/>
    </source>
</evidence>
<dbReference type="AlphaFoldDB" id="A0A7H8TAU2"/>
<keyword evidence="1" id="KW-0663">Pyridoxal phosphate</keyword>
<organism evidence="7 8">
    <name type="scientific">Streptomyces chartreusis</name>
    <dbReference type="NCBI Taxonomy" id="1969"/>
    <lineage>
        <taxon>Bacteria</taxon>
        <taxon>Bacillati</taxon>
        <taxon>Actinomycetota</taxon>
        <taxon>Actinomycetes</taxon>
        <taxon>Kitasatosporales</taxon>
        <taxon>Streptomycetaceae</taxon>
        <taxon>Streptomyces</taxon>
    </lineage>
</organism>
<name>A0A7H8TAU2_STRCX</name>
<evidence type="ECO:0000259" key="6">
    <source>
        <dbReference type="PROSITE" id="PS50949"/>
    </source>
</evidence>
<sequence length="291" mass="32513">MGGQRGAETGGKEFERVLEALLLRMSDGTHPQGSLLPPQRELAQELSVSRDTIQRVLKELSERGLVESRQGSGSRVIAAPPTQRRQPAVRRTHPGRAKLGPQLALAFARPEVVLDVFTFTSESLAAHIWLQAERIRSGEVAPQRIALRMLLPSENMQLPYPYAIDDPDDPRPLERVRGITRRNTKSLRLALEELKAERFVADVDVSVRWAPITPAFKLYLFHGTEALHGMYKVVERPIVLDEGTIPAIDVIGLGAVLEHYVADDDPDSPGSVFVSERQTWFDSVWNYLAKD</sequence>
<evidence type="ECO:0000256" key="1">
    <source>
        <dbReference type="ARBA" id="ARBA00022898"/>
    </source>
</evidence>
<proteinExistence type="predicted"/>
<dbReference type="PANTHER" id="PTHR46577:SF1">
    <property type="entry name" value="HTH-TYPE TRANSCRIPTIONAL REGULATORY PROTEIN GABR"/>
    <property type="match status" value="1"/>
</dbReference>
<dbReference type="PROSITE" id="PS50949">
    <property type="entry name" value="HTH_GNTR"/>
    <property type="match status" value="1"/>
</dbReference>
<keyword evidence="4" id="KW-0804">Transcription</keyword>
<keyword evidence="3" id="KW-0238">DNA-binding</keyword>
<gene>
    <name evidence="7" type="ORF">HUT05_26265</name>
</gene>